<gene>
    <name evidence="2" type="ORF">AN481_09415</name>
</gene>
<proteinExistence type="predicted"/>
<name>A0A1B7VX82_APHFL</name>
<dbReference type="AlphaFoldDB" id="A0A1B7VX82"/>
<evidence type="ECO:0000313" key="2">
    <source>
        <dbReference type="EMBL" id="OBQ25562.1"/>
    </source>
</evidence>
<organism evidence="2 3">
    <name type="scientific">Aphanizomenon flos-aquae LD13</name>
    <dbReference type="NCBI Taxonomy" id="1710894"/>
    <lineage>
        <taxon>Bacteria</taxon>
        <taxon>Bacillati</taxon>
        <taxon>Cyanobacteriota</taxon>
        <taxon>Cyanophyceae</taxon>
        <taxon>Nostocales</taxon>
        <taxon>Aphanizomenonaceae</taxon>
        <taxon>Aphanizomenon</taxon>
    </lineage>
</organism>
<dbReference type="PATRIC" id="fig|1710894.3.peg.3808"/>
<dbReference type="InterPro" id="IPR010985">
    <property type="entry name" value="Ribbon_hlx_hlx"/>
</dbReference>
<feature type="domain" description="Antitoxin FitA-like ribbon-helix-helix" evidence="1">
    <location>
        <begin position="3"/>
        <end position="37"/>
    </location>
</feature>
<protein>
    <submittedName>
        <fullName evidence="2">Plasmid stability protein</fullName>
    </submittedName>
</protein>
<dbReference type="InterPro" id="IPR053853">
    <property type="entry name" value="FitA-like_RHH"/>
</dbReference>
<dbReference type="EMBL" id="LJOY01000026">
    <property type="protein sequence ID" value="OBQ25562.1"/>
    <property type="molecule type" value="Genomic_DNA"/>
</dbReference>
<dbReference type="GO" id="GO:0006355">
    <property type="term" value="P:regulation of DNA-templated transcription"/>
    <property type="evidence" value="ECO:0007669"/>
    <property type="project" value="InterPro"/>
</dbReference>
<dbReference type="InterPro" id="IPR013321">
    <property type="entry name" value="Arc_rbn_hlx_hlx"/>
</dbReference>
<dbReference type="SUPFAM" id="SSF47598">
    <property type="entry name" value="Ribbon-helix-helix"/>
    <property type="match status" value="1"/>
</dbReference>
<reference evidence="2 3" key="1">
    <citation type="submission" date="2015-09" db="EMBL/GenBank/DDBJ databases">
        <title>Whole genome shotgun sequence assembly of Aphanizomenon flos-aquae UKL13.</title>
        <authorList>
            <person name="Driscoll C."/>
        </authorList>
    </citation>
    <scope>NUCLEOTIDE SEQUENCE [LARGE SCALE GENOMIC DNA]</scope>
    <source>
        <strain evidence="2">MDT13</strain>
    </source>
</reference>
<accession>A0A1B7VX82</accession>
<dbReference type="Proteomes" id="UP000092382">
    <property type="component" value="Unassembled WGS sequence"/>
</dbReference>
<dbReference type="STRING" id="1803587.GCA_001593825_02058"/>
<evidence type="ECO:0000259" key="1">
    <source>
        <dbReference type="Pfam" id="PF22513"/>
    </source>
</evidence>
<sequence length="82" mass="9499">MTNITISNLDDDLKNQLQKRAEKHGHSLEQEITEILRLVLTENPKNPINLATLIENRFAKFEDLELPEIEREAIRTVSIFAD</sequence>
<dbReference type="Gene3D" id="1.10.1220.10">
    <property type="entry name" value="Met repressor-like"/>
    <property type="match status" value="1"/>
</dbReference>
<dbReference type="Pfam" id="PF22513">
    <property type="entry name" value="FitA-like_RHH"/>
    <property type="match status" value="1"/>
</dbReference>
<evidence type="ECO:0000313" key="3">
    <source>
        <dbReference type="Proteomes" id="UP000092382"/>
    </source>
</evidence>
<comment type="caution">
    <text evidence="2">The sequence shown here is derived from an EMBL/GenBank/DDBJ whole genome shotgun (WGS) entry which is preliminary data.</text>
</comment>